<dbReference type="BioCyc" id="SCEL448385:SCE_RS33685-MONOMER"/>
<dbReference type="eggNOG" id="COG3153">
    <property type="taxonomic scope" value="Bacteria"/>
</dbReference>
<keyword evidence="3" id="KW-1185">Reference proteome</keyword>
<dbReference type="Gene3D" id="3.40.630.30">
    <property type="match status" value="1"/>
</dbReference>
<dbReference type="InterPro" id="IPR016181">
    <property type="entry name" value="Acyl_CoA_acyltransferase"/>
</dbReference>
<accession>A9GPC7</accession>
<evidence type="ECO:0000259" key="1">
    <source>
        <dbReference type="PROSITE" id="PS51186"/>
    </source>
</evidence>
<dbReference type="EMBL" id="AM746676">
    <property type="protein sequence ID" value="CAN96735.1"/>
    <property type="molecule type" value="Genomic_DNA"/>
</dbReference>
<sequence length="319" mass="33884">MKFERVDPVAAAEEASFVLREAWPPPTLHYTAGYLRWQFGFPGPSPQAVLARKGGEPAGFIGVAPRRFRFRGATSEGYVLSFVSVRPKFQGQGLASRLYTELLAGLRTTRLPIAVFVEARSAPAQRVLFKAVAAVGLELKQLTTCRNHGFLPRASAAPPRAVAAPASAVQDVLAVMAACSGERVLWSAPDAAHLEHALRDPRPRRLLLVEEAGQAVGAAVVFLSEIATARGIDRVATLGALFLPEPTADRLAAVMRAASEAFGGKTTAPTVSAPNLAIVPQDQLRPAGVRATAATFDAFVIHPKGGPWLDAETTNLEVV</sequence>
<dbReference type="Proteomes" id="UP000002139">
    <property type="component" value="Chromosome"/>
</dbReference>
<dbReference type="AlphaFoldDB" id="A9GPC7"/>
<dbReference type="CDD" id="cd04301">
    <property type="entry name" value="NAT_SF"/>
    <property type="match status" value="1"/>
</dbReference>
<protein>
    <recommendedName>
        <fullName evidence="1">N-acetyltransferase domain-containing protein</fullName>
    </recommendedName>
</protein>
<evidence type="ECO:0000313" key="3">
    <source>
        <dbReference type="Proteomes" id="UP000002139"/>
    </source>
</evidence>
<reference evidence="2 3" key="1">
    <citation type="journal article" date="2007" name="Nat. Biotechnol.">
        <title>Complete genome sequence of the myxobacterium Sorangium cellulosum.</title>
        <authorList>
            <person name="Schneiker S."/>
            <person name="Perlova O."/>
            <person name="Kaiser O."/>
            <person name="Gerth K."/>
            <person name="Alici A."/>
            <person name="Altmeyer M.O."/>
            <person name="Bartels D."/>
            <person name="Bekel T."/>
            <person name="Beyer S."/>
            <person name="Bode E."/>
            <person name="Bode H.B."/>
            <person name="Bolten C.J."/>
            <person name="Choudhuri J.V."/>
            <person name="Doss S."/>
            <person name="Elnakady Y.A."/>
            <person name="Frank B."/>
            <person name="Gaigalat L."/>
            <person name="Goesmann A."/>
            <person name="Groeger C."/>
            <person name="Gross F."/>
            <person name="Jelsbak L."/>
            <person name="Jelsbak L."/>
            <person name="Kalinowski J."/>
            <person name="Kegler C."/>
            <person name="Knauber T."/>
            <person name="Konietzny S."/>
            <person name="Kopp M."/>
            <person name="Krause L."/>
            <person name="Krug D."/>
            <person name="Linke B."/>
            <person name="Mahmud T."/>
            <person name="Martinez-Arias R."/>
            <person name="McHardy A.C."/>
            <person name="Merai M."/>
            <person name="Meyer F."/>
            <person name="Mormann S."/>
            <person name="Munoz-Dorado J."/>
            <person name="Perez J."/>
            <person name="Pradella S."/>
            <person name="Rachid S."/>
            <person name="Raddatz G."/>
            <person name="Rosenau F."/>
            <person name="Rueckert C."/>
            <person name="Sasse F."/>
            <person name="Scharfe M."/>
            <person name="Schuster S.C."/>
            <person name="Suen G."/>
            <person name="Treuner-Lange A."/>
            <person name="Velicer G.J."/>
            <person name="Vorholter F.-J."/>
            <person name="Weissman K.J."/>
            <person name="Welch R.D."/>
            <person name="Wenzel S.C."/>
            <person name="Whitworth D.E."/>
            <person name="Wilhelm S."/>
            <person name="Wittmann C."/>
            <person name="Bloecker H."/>
            <person name="Puehler A."/>
            <person name="Mueller R."/>
        </authorList>
    </citation>
    <scope>NUCLEOTIDE SEQUENCE [LARGE SCALE GENOMIC DNA]</scope>
    <source>
        <strain evidence="3">So ce56</strain>
    </source>
</reference>
<dbReference type="GO" id="GO:0016747">
    <property type="term" value="F:acyltransferase activity, transferring groups other than amino-acyl groups"/>
    <property type="evidence" value="ECO:0007669"/>
    <property type="project" value="InterPro"/>
</dbReference>
<dbReference type="SUPFAM" id="SSF55729">
    <property type="entry name" value="Acyl-CoA N-acyltransferases (Nat)"/>
    <property type="match status" value="1"/>
</dbReference>
<dbReference type="KEGG" id="scl:sce6566"/>
<dbReference type="RefSeq" id="WP_012239184.1">
    <property type="nucleotide sequence ID" value="NC_010162.1"/>
</dbReference>
<evidence type="ECO:0000313" key="2">
    <source>
        <dbReference type="EMBL" id="CAN96735.1"/>
    </source>
</evidence>
<dbReference type="PROSITE" id="PS51186">
    <property type="entry name" value="GNAT"/>
    <property type="match status" value="1"/>
</dbReference>
<dbReference type="OrthoDB" id="5496597at2"/>
<dbReference type="HOGENOM" id="CLU_871257_0_0_7"/>
<name>A9GPC7_SORC5</name>
<dbReference type="InterPro" id="IPR000182">
    <property type="entry name" value="GNAT_dom"/>
</dbReference>
<organism evidence="2 3">
    <name type="scientific">Sorangium cellulosum (strain So ce56)</name>
    <name type="common">Polyangium cellulosum (strain So ce56)</name>
    <dbReference type="NCBI Taxonomy" id="448385"/>
    <lineage>
        <taxon>Bacteria</taxon>
        <taxon>Pseudomonadati</taxon>
        <taxon>Myxococcota</taxon>
        <taxon>Polyangia</taxon>
        <taxon>Polyangiales</taxon>
        <taxon>Polyangiaceae</taxon>
        <taxon>Sorangium</taxon>
    </lineage>
</organism>
<dbReference type="STRING" id="448385.sce6566"/>
<feature type="domain" description="N-acetyltransferase" evidence="1">
    <location>
        <begin position="1"/>
        <end position="157"/>
    </location>
</feature>
<dbReference type="Pfam" id="PF00583">
    <property type="entry name" value="Acetyltransf_1"/>
    <property type="match status" value="1"/>
</dbReference>
<proteinExistence type="predicted"/>
<gene>
    <name evidence="2" type="ordered locus">sce6566</name>
</gene>